<evidence type="ECO:0000313" key="1">
    <source>
        <dbReference type="EMBL" id="GAI53766.1"/>
    </source>
</evidence>
<dbReference type="Pfam" id="PF05766">
    <property type="entry name" value="NinG"/>
    <property type="match status" value="1"/>
</dbReference>
<organism evidence="1">
    <name type="scientific">marine sediment metagenome</name>
    <dbReference type="NCBI Taxonomy" id="412755"/>
    <lineage>
        <taxon>unclassified sequences</taxon>
        <taxon>metagenomes</taxon>
        <taxon>ecological metagenomes</taxon>
    </lineage>
</organism>
<sequence>VSIAGLFHEDLVNAQCRMCNQVHHGKSKKYRKIMEAKYGKAKVDKWEIEGKRIKHNRDMDFDAIREHYIKETNKLLLPLGYSNYKAMIRSSE</sequence>
<dbReference type="AlphaFoldDB" id="X1QG18"/>
<proteinExistence type="predicted"/>
<comment type="caution">
    <text evidence="1">The sequence shown here is derived from an EMBL/GenBank/DDBJ whole genome shotgun (WGS) entry which is preliminary data.</text>
</comment>
<gene>
    <name evidence="1" type="ORF">S06H3_59996</name>
</gene>
<dbReference type="EMBL" id="BARV01039075">
    <property type="protein sequence ID" value="GAI53766.1"/>
    <property type="molecule type" value="Genomic_DNA"/>
</dbReference>
<dbReference type="InterPro" id="IPR008713">
    <property type="entry name" value="Phage_lambda_NinG"/>
</dbReference>
<name>X1QG18_9ZZZZ</name>
<accession>X1QG18</accession>
<protein>
    <submittedName>
        <fullName evidence="1">Uncharacterized protein</fullName>
    </submittedName>
</protein>
<reference evidence="1" key="1">
    <citation type="journal article" date="2014" name="Front. Microbiol.">
        <title>High frequency of phylogenetically diverse reductive dehalogenase-homologous genes in deep subseafloor sedimentary metagenomes.</title>
        <authorList>
            <person name="Kawai M."/>
            <person name="Futagami T."/>
            <person name="Toyoda A."/>
            <person name="Takaki Y."/>
            <person name="Nishi S."/>
            <person name="Hori S."/>
            <person name="Arai W."/>
            <person name="Tsubouchi T."/>
            <person name="Morono Y."/>
            <person name="Uchiyama I."/>
            <person name="Ito T."/>
            <person name="Fujiyama A."/>
            <person name="Inagaki F."/>
            <person name="Takami H."/>
        </authorList>
    </citation>
    <scope>NUCLEOTIDE SEQUENCE</scope>
    <source>
        <strain evidence="1">Expedition CK06-06</strain>
    </source>
</reference>
<feature type="non-terminal residue" evidence="1">
    <location>
        <position position="1"/>
    </location>
</feature>